<gene>
    <name evidence="1" type="ORF">H1Q58_14820</name>
</gene>
<dbReference type="Proteomes" id="UP000514716">
    <property type="component" value="Chromosome"/>
</dbReference>
<evidence type="ECO:0000313" key="1">
    <source>
        <dbReference type="EMBL" id="QMT17213.1"/>
    </source>
</evidence>
<dbReference type="EMBL" id="CP059540">
    <property type="protein sequence ID" value="QMT17213.1"/>
    <property type="molecule type" value="Genomic_DNA"/>
</dbReference>
<keyword evidence="2" id="KW-1185">Reference proteome</keyword>
<protein>
    <submittedName>
        <fullName evidence="1">Uncharacterized protein</fullName>
    </submittedName>
</protein>
<dbReference type="RefSeq" id="WP_182091932.1">
    <property type="nucleotide sequence ID" value="NZ_CP059540.1"/>
</dbReference>
<organism evidence="1 2">
    <name type="scientific">Planococcus maritimus</name>
    <dbReference type="NCBI Taxonomy" id="192421"/>
    <lineage>
        <taxon>Bacteria</taxon>
        <taxon>Bacillati</taxon>
        <taxon>Bacillota</taxon>
        <taxon>Bacilli</taxon>
        <taxon>Bacillales</taxon>
        <taxon>Caryophanaceae</taxon>
        <taxon>Planococcus</taxon>
    </lineage>
</organism>
<reference evidence="1 2" key="1">
    <citation type="submission" date="2020-07" db="EMBL/GenBank/DDBJ databases">
        <title>Screening of a cold-adapted Planococcus bacterium producing protease in traditional shrimp paste and protease identification by genome sequencing.</title>
        <authorList>
            <person name="Gao R."/>
            <person name="Leng W."/>
            <person name="Chu Q."/>
            <person name="Wu X."/>
            <person name="Liu H."/>
            <person name="Li X."/>
        </authorList>
    </citation>
    <scope>NUCLEOTIDE SEQUENCE [LARGE SCALE GENOMIC DNA]</scope>
    <source>
        <strain evidence="1 2">XJ11</strain>
    </source>
</reference>
<dbReference type="SUPFAM" id="SSF52540">
    <property type="entry name" value="P-loop containing nucleoside triphosphate hydrolases"/>
    <property type="match status" value="1"/>
</dbReference>
<name>A0A7D7MEF4_PLAMR</name>
<dbReference type="InterPro" id="IPR027417">
    <property type="entry name" value="P-loop_NTPase"/>
</dbReference>
<dbReference type="KEGG" id="pdec:H1Q58_14820"/>
<dbReference type="Gene3D" id="3.40.50.300">
    <property type="entry name" value="P-loop containing nucleotide triphosphate hydrolases"/>
    <property type="match status" value="1"/>
</dbReference>
<evidence type="ECO:0000313" key="2">
    <source>
        <dbReference type="Proteomes" id="UP000514716"/>
    </source>
</evidence>
<proteinExistence type="predicted"/>
<sequence length="1153" mass="134892">MSTIERLKKTMVIKSKKTFSTSVNLKFDIGNKEFVERYLPTPSHAEFLKGIISGFLGEKNNNAHIMIGPYGSGKSLAATIVADIFSNKIKKEEYEKLVKKFKDVDQEIYHKLNAAENSDTHFLPVVLSGNEGPFSRSIINSIIKSVNRAGYDVKLPGEVEEIEKTLSIWEDQFPKTLNLFKKALKEHGTTIARWSKDLKDNDESEIIWFKEIYPNLTAGAKFQVDYEANFLEKISYLADQLKEKNIKFFIVYDEFGRFLQSLEMSQVYKTMQDLQDLAELANRSNNSIQLLLISHKNMSQYMLGHNEEFKAEFQRIEKRFKTYYVESDKATFYRIAQEFTKNIQEELLLLNMNAEDYKWILKKYNLFSELNHQETEKLIVEGSYPIHPLALFLLPRLSNTFGQNERTLFTFLESDETGGLNNFISKKKDNVYYPHMLFDYFFQNSMTEFLTDDSFRSLKIFAKITNKIKINKENKGQINLLKIITLWDLSHSTNVVKLNKELLSFGSGQSLDEVNDNLDKLVEHKMLRFNRILGQWELNEGSSVLVDELLDQERSLLKINNENRLILLKELLERKFYIATDYNDDKSITRFMQVTLLTSDQLLEKDFEDKMQFEADGEIFYVIPSDQHNYFEVIEAVSSIKNKLAIFAVTREEFKSIRVPLDRLIGLKAIRSNKNLLSEHTRLDEEISILIAEIQFELKEFLKEFENFHEDVSWFHEGAKIDVKYPVQLENKISDIMYDLYPETPEIRNDSVNRRTLNGMQTKAIHSVLNSVIKNPNFDHLGIEGQGPDYLIYATVFKNNDLDVSDLKQVMNSEYFLLRQSLLKFIKTNTKGTVKSLENVFTSTPFGIRKPLIPLLFAGLLRDVWEQLMFYRNGMYVTAVDAEKLYGIFNESKEYEFVFNNYSTEFLQYVGVVEKIFADYESEYVRDQTIVIRASSGLLTWLRQLPRHSQTTEKMTERLMDFKTIARRIEVNPINSLEMLQQKFQDPYQLADLKKELEKHFEHFKCEVTEVLYNNFQVASLKELKDKHQNYSADLIKRNRLMKAVNTDADNFIENFASNYTGVELKNWSDTTFDLFLRQMQNDYRDMELSSDNKDTILLGYNDSQKSIKKVELSTKAITVYENVNRIINNAGRSVPREEIEYLVFKLLEEYIE</sequence>
<dbReference type="AlphaFoldDB" id="A0A7D7MEF4"/>
<accession>A0A7D7MEF4</accession>